<feature type="region of interest" description="Disordered" evidence="2">
    <location>
        <begin position="481"/>
        <end position="569"/>
    </location>
</feature>
<reference evidence="3" key="1">
    <citation type="submission" date="2017-07" db="EMBL/GenBank/DDBJ databases">
        <title>Taro Niue Genome Assembly and Annotation.</title>
        <authorList>
            <person name="Atibalentja N."/>
            <person name="Keating K."/>
            <person name="Fields C.J."/>
        </authorList>
    </citation>
    <scope>NUCLEOTIDE SEQUENCE</scope>
    <source>
        <strain evidence="3">Niue_2</strain>
        <tissue evidence="3">Leaf</tissue>
    </source>
</reference>
<comment type="caution">
    <text evidence="3">The sequence shown here is derived from an EMBL/GenBank/DDBJ whole genome shotgun (WGS) entry which is preliminary data.</text>
</comment>
<feature type="coiled-coil region" evidence="1">
    <location>
        <begin position="631"/>
        <end position="658"/>
    </location>
</feature>
<keyword evidence="4" id="KW-1185">Reference proteome</keyword>
<gene>
    <name evidence="3" type="ORF">Taro_012061</name>
</gene>
<organism evidence="3 4">
    <name type="scientific">Colocasia esculenta</name>
    <name type="common">Wild taro</name>
    <name type="synonym">Arum esculentum</name>
    <dbReference type="NCBI Taxonomy" id="4460"/>
    <lineage>
        <taxon>Eukaryota</taxon>
        <taxon>Viridiplantae</taxon>
        <taxon>Streptophyta</taxon>
        <taxon>Embryophyta</taxon>
        <taxon>Tracheophyta</taxon>
        <taxon>Spermatophyta</taxon>
        <taxon>Magnoliopsida</taxon>
        <taxon>Liliopsida</taxon>
        <taxon>Araceae</taxon>
        <taxon>Aroideae</taxon>
        <taxon>Colocasieae</taxon>
        <taxon>Colocasia</taxon>
    </lineage>
</organism>
<name>A0A843UBW0_COLES</name>
<dbReference type="EMBL" id="NMUH01000466">
    <property type="protein sequence ID" value="MQL79617.1"/>
    <property type="molecule type" value="Genomic_DNA"/>
</dbReference>
<evidence type="ECO:0000256" key="1">
    <source>
        <dbReference type="SAM" id="Coils"/>
    </source>
</evidence>
<feature type="region of interest" description="Disordered" evidence="2">
    <location>
        <begin position="119"/>
        <end position="154"/>
    </location>
</feature>
<accession>A0A843UBW0</accession>
<feature type="compositionally biased region" description="Polar residues" evidence="2">
    <location>
        <begin position="213"/>
        <end position="240"/>
    </location>
</feature>
<dbReference type="Proteomes" id="UP000652761">
    <property type="component" value="Unassembled WGS sequence"/>
</dbReference>
<feature type="region of interest" description="Disordered" evidence="2">
    <location>
        <begin position="183"/>
        <end position="246"/>
    </location>
</feature>
<feature type="compositionally biased region" description="Basic and acidic residues" evidence="2">
    <location>
        <begin position="499"/>
        <end position="524"/>
    </location>
</feature>
<evidence type="ECO:0000313" key="4">
    <source>
        <dbReference type="Proteomes" id="UP000652761"/>
    </source>
</evidence>
<evidence type="ECO:0000256" key="2">
    <source>
        <dbReference type="SAM" id="MobiDB-lite"/>
    </source>
</evidence>
<keyword evidence="1" id="KW-0175">Coiled coil</keyword>
<dbReference type="AlphaFoldDB" id="A0A843UBW0"/>
<proteinExistence type="predicted"/>
<feature type="compositionally biased region" description="Low complexity" evidence="2">
    <location>
        <begin position="553"/>
        <end position="566"/>
    </location>
</feature>
<protein>
    <submittedName>
        <fullName evidence="3">Uncharacterized protein</fullName>
    </submittedName>
</protein>
<sequence>MACAAALPSVSLAPWKHRRCLCPRTTIEAALPFSSAPPSICTPTSTQFDRAHTNRVIAMTAAAPPAGAPAPSEGRKITHSTILRYLLAVLLLCDIFGVVGASYGGEEVASAGLPAFSQTSKSNSMVTAGSRPSRVQSLPCARPTVHPEPLSSLSLSTAPRTHFFPTCSRAISGPFFGQICRPPRHRCHPPSQRQAMTPRASQGHEGPLRNPPASGSRSSRVQSLPCAQSPSRASHTTTPSLRVDEPILHPVTAHGSPTGEALRLPTITPARCAGVPLERSQRWTGAWSAECATEAPEMRTRPRKLRWVSDGAVPLFWGIAADGSVVISDEVDIIGVLRSGPFTITVWSPLWRWHRGLLAEAELSGPQGIDGVAWSSVKRIRPAKDPPRLLGGFLFVVIHKSRDPPVSVNTPDSISENLGSLGLAVPDQVVGRRRPVQSFWIVEAYCIRALRPQESEGGGAPNLIDIFEELFRLIDEGTKAMADKNDSVPPTRRGASLVEKAKSRVQSREKKAASRPEKRQREAEVVPLSASVPGQSSAAVPSAEDRPKKRPVPASSSTAPAASAPSQTRFSLDPVEWGRQALPPEVKAETLGHPARRLMHEYYHGMLSQLAAFDAFVHRAEVKRLACDKRVAEAEELVAAEKARCLQLEEQAKKRESELQAALSSEKKALEAVKKAQYDEIAAHEETKKSFSRLIAEERDKAIEDYRDSDELQDEIADLFQAGYDDCLSKVKELYPDLDLSGEVLPGKGAEEERIVGGRDEEIAAVADEAIGVAVDRSLDQAADDVLNEA</sequence>
<evidence type="ECO:0000313" key="3">
    <source>
        <dbReference type="EMBL" id="MQL79617.1"/>
    </source>
</evidence>